<protein>
    <submittedName>
        <fullName evidence="2">Uncharacterized protein</fullName>
    </submittedName>
</protein>
<dbReference type="EMBL" id="CP002874">
    <property type="protein sequence ID" value="AEM22209.1"/>
    <property type="molecule type" value="Genomic_DNA"/>
</dbReference>
<evidence type="ECO:0000256" key="1">
    <source>
        <dbReference type="SAM" id="MobiDB-lite"/>
    </source>
</evidence>
<dbReference type="AlphaFoldDB" id="G0EI50"/>
<name>G0EI50_BRAIP</name>
<organism evidence="2 3">
    <name type="scientific">Brachyspira intermedia (strain ATCC 51140 / PWS/A)</name>
    <name type="common">Serpulina intermedia</name>
    <dbReference type="NCBI Taxonomy" id="1045858"/>
    <lineage>
        <taxon>Bacteria</taxon>
        <taxon>Pseudomonadati</taxon>
        <taxon>Spirochaetota</taxon>
        <taxon>Spirochaetia</taxon>
        <taxon>Brachyspirales</taxon>
        <taxon>Brachyspiraceae</taxon>
        <taxon>Brachyspira</taxon>
    </lineage>
</organism>
<sequence length="159" mass="17649">MALALAVSCAKNNPNNPTEDPNTPPDNEWVNNPNFTKLQQKWKYDNYNGGYDITADKVDDWAETAVNYSVSIKYIKWISDTAGIIYGQYTSEPYWAPGVKGKYYAFAFLNLTETTIEISGASGDGNYTDTLTEAISKFTVDNSGKGPYFGVYSKCIVTK</sequence>
<feature type="region of interest" description="Disordered" evidence="1">
    <location>
        <begin position="11"/>
        <end position="30"/>
    </location>
</feature>
<keyword evidence="3" id="KW-1185">Reference proteome</keyword>
<evidence type="ECO:0000313" key="2">
    <source>
        <dbReference type="EMBL" id="AEM22209.1"/>
    </source>
</evidence>
<feature type="compositionally biased region" description="Low complexity" evidence="1">
    <location>
        <begin position="12"/>
        <end position="28"/>
    </location>
</feature>
<proteinExistence type="predicted"/>
<dbReference type="Proteomes" id="UP000008522">
    <property type="component" value="Chromosome"/>
</dbReference>
<accession>G0EI50</accession>
<dbReference type="KEGG" id="bip:Bint_1590"/>
<dbReference type="eggNOG" id="ENOG502ZPGU">
    <property type="taxonomic scope" value="Bacteria"/>
</dbReference>
<evidence type="ECO:0000313" key="3">
    <source>
        <dbReference type="Proteomes" id="UP000008522"/>
    </source>
</evidence>
<gene>
    <name evidence="2" type="ordered locus">Bint_1590</name>
</gene>
<reference evidence="2 3" key="1">
    <citation type="journal article" date="2011" name="BMC Genomics">
        <title>Complete genome sequence of Brachyspira intermedia reveals unique genomic features in Brachyspira species and phage-mediated horizontal gene transfer.</title>
        <authorList>
            <person name="Hafstrom T."/>
            <person name="Jansson D.S."/>
            <person name="Segerman B."/>
        </authorList>
    </citation>
    <scope>NUCLEOTIDE SEQUENCE [LARGE SCALE GENOMIC DNA]</scope>
    <source>
        <strain evidence="3">ATCC 51140 / PWS/A</strain>
    </source>
</reference>
<dbReference type="PATRIC" id="fig|1045858.4.peg.1590"/>
<dbReference type="HOGENOM" id="CLU_1683236_0_0_12"/>